<evidence type="ECO:0000256" key="6">
    <source>
        <dbReference type="ARBA" id="ARBA00023136"/>
    </source>
</evidence>
<evidence type="ECO:0000256" key="1">
    <source>
        <dbReference type="ARBA" id="ARBA00004141"/>
    </source>
</evidence>
<keyword evidence="3" id="KW-1003">Cell membrane</keyword>
<feature type="transmembrane region" description="Helical" evidence="7">
    <location>
        <begin position="95"/>
        <end position="114"/>
    </location>
</feature>
<evidence type="ECO:0000313" key="9">
    <source>
        <dbReference type="Proteomes" id="UP000277498"/>
    </source>
</evidence>
<feature type="transmembrane region" description="Helical" evidence="7">
    <location>
        <begin position="260"/>
        <end position="279"/>
    </location>
</feature>
<dbReference type="Pfam" id="PF03547">
    <property type="entry name" value="Mem_trans"/>
    <property type="match status" value="1"/>
</dbReference>
<keyword evidence="5 7" id="KW-1133">Transmembrane helix</keyword>
<dbReference type="OrthoDB" id="9810457at2"/>
<evidence type="ECO:0000256" key="5">
    <source>
        <dbReference type="ARBA" id="ARBA00022989"/>
    </source>
</evidence>
<proteinExistence type="predicted"/>
<dbReference type="EMBL" id="UXAW01000110">
    <property type="protein sequence ID" value="VDC33287.1"/>
    <property type="molecule type" value="Genomic_DNA"/>
</dbReference>
<organism evidence="8 9">
    <name type="scientific">Pseudogemmobacter humi</name>
    <dbReference type="NCBI Taxonomy" id="2483812"/>
    <lineage>
        <taxon>Bacteria</taxon>
        <taxon>Pseudomonadati</taxon>
        <taxon>Pseudomonadota</taxon>
        <taxon>Alphaproteobacteria</taxon>
        <taxon>Rhodobacterales</taxon>
        <taxon>Paracoccaceae</taxon>
        <taxon>Pseudogemmobacter</taxon>
    </lineage>
</organism>
<dbReference type="RefSeq" id="WP_124088418.1">
    <property type="nucleotide sequence ID" value="NZ_UXAW01000110.1"/>
</dbReference>
<evidence type="ECO:0000256" key="7">
    <source>
        <dbReference type="SAM" id="Phobius"/>
    </source>
</evidence>
<dbReference type="GO" id="GO:0055085">
    <property type="term" value="P:transmembrane transport"/>
    <property type="evidence" value="ECO:0007669"/>
    <property type="project" value="InterPro"/>
</dbReference>
<feature type="transmembrane region" description="Helical" evidence="7">
    <location>
        <begin position="67"/>
        <end position="88"/>
    </location>
</feature>
<dbReference type="GO" id="GO:0016020">
    <property type="term" value="C:membrane"/>
    <property type="evidence" value="ECO:0007669"/>
    <property type="project" value="UniProtKB-SubCell"/>
</dbReference>
<comment type="subcellular location">
    <subcellularLocation>
        <location evidence="1">Membrane</location>
        <topology evidence="1">Multi-pass membrane protein</topology>
    </subcellularLocation>
</comment>
<accession>A0A3P5XEV6</accession>
<feature type="transmembrane region" description="Helical" evidence="7">
    <location>
        <begin position="201"/>
        <end position="221"/>
    </location>
</feature>
<feature type="transmembrane region" description="Helical" evidence="7">
    <location>
        <begin position="291"/>
        <end position="310"/>
    </location>
</feature>
<feature type="transmembrane region" description="Helical" evidence="7">
    <location>
        <begin position="7"/>
        <end position="26"/>
    </location>
</feature>
<evidence type="ECO:0000313" key="8">
    <source>
        <dbReference type="EMBL" id="VDC33287.1"/>
    </source>
</evidence>
<evidence type="ECO:0000256" key="2">
    <source>
        <dbReference type="ARBA" id="ARBA00022448"/>
    </source>
</evidence>
<protein>
    <submittedName>
        <fullName evidence="8">Membrane transport protein</fullName>
    </submittedName>
</protein>
<feature type="transmembrane region" description="Helical" evidence="7">
    <location>
        <begin position="169"/>
        <end position="189"/>
    </location>
</feature>
<feature type="transmembrane region" description="Helical" evidence="7">
    <location>
        <begin position="126"/>
        <end position="148"/>
    </location>
</feature>
<feature type="transmembrane region" description="Helical" evidence="7">
    <location>
        <begin position="228"/>
        <end position="248"/>
    </location>
</feature>
<evidence type="ECO:0000256" key="3">
    <source>
        <dbReference type="ARBA" id="ARBA00022475"/>
    </source>
</evidence>
<gene>
    <name evidence="8" type="ORF">XINFAN_03734</name>
</gene>
<dbReference type="AlphaFoldDB" id="A0A3P5XEV6"/>
<evidence type="ECO:0000256" key="4">
    <source>
        <dbReference type="ARBA" id="ARBA00022692"/>
    </source>
</evidence>
<dbReference type="PANTHER" id="PTHR36838:SF1">
    <property type="entry name" value="SLR1864 PROTEIN"/>
    <property type="match status" value="1"/>
</dbReference>
<dbReference type="InterPro" id="IPR004776">
    <property type="entry name" value="Mem_transp_PIN-like"/>
</dbReference>
<keyword evidence="6 7" id="KW-0472">Membrane</keyword>
<keyword evidence="4 7" id="KW-0812">Transmembrane</keyword>
<sequence length="312" mass="32932">MSALLDVILPVFLVIGFGWIAARAGLFPDGAVDGVMRFTQGFALPCVLFRGVARLDLGAAYDPGLMVAFYAGAFAGFGLCFSGALWIFRRPLADCVAIGFAGMFSNSLLLGLPITERAFGPDALAGNIAIISVHSPIIYTTGIGLMEWARARGQQVPLLRLGRQIARAVLHQPLVIGILLGFAVNLTGLPLPAPLWSGVEMMATAALPAALFALGGVLFRYRPEGDRLVIAMICVVSLVVHPALSWGLARGVFGLDDAGLRSLILTAAMAPGVNAYMFAHLYGVGKRVNASAVLSGTAFSIPTIWLWLQILP</sequence>
<keyword evidence="2" id="KW-0813">Transport</keyword>
<reference evidence="8 9" key="1">
    <citation type="submission" date="2018-11" db="EMBL/GenBank/DDBJ databases">
        <authorList>
            <person name="Criscuolo A."/>
        </authorList>
    </citation>
    <scope>NUCLEOTIDE SEQUENCE [LARGE SCALE GENOMIC DNA]</scope>
    <source>
        <strain evidence="8">ACIP111625</strain>
    </source>
</reference>
<keyword evidence="9" id="KW-1185">Reference proteome</keyword>
<dbReference type="Proteomes" id="UP000277498">
    <property type="component" value="Unassembled WGS sequence"/>
</dbReference>
<dbReference type="PANTHER" id="PTHR36838">
    <property type="entry name" value="AUXIN EFFLUX CARRIER FAMILY PROTEIN"/>
    <property type="match status" value="1"/>
</dbReference>
<name>A0A3P5XEV6_9RHOB</name>